<sequence length="181" mass="19207">MAMTRTWVVYESMFGNTREVASAVAEGLGGAGPVELHEVSAAGPLPPDLDLLVVGAPTHAFGLSRPSSRDDASSKSGHPVESALMGVREWLESIEPGRTGTAFATFDTRVSHPRVPGSAAKKAAKRLRKLGLTQAVPPESFWVHGLEGPLDEGELERAGAWGRALTEAGAPERGVRRHQRP</sequence>
<dbReference type="PROSITE" id="PS00201">
    <property type="entry name" value="FLAVODOXIN"/>
    <property type="match status" value="1"/>
</dbReference>
<proteinExistence type="predicted"/>
<reference evidence="2" key="1">
    <citation type="submission" date="2024-05" db="EMBL/GenBank/DDBJ databases">
        <authorList>
            <person name="Kim S."/>
            <person name="Heo J."/>
            <person name="Choi H."/>
            <person name="Choi Y."/>
            <person name="Kwon S.-W."/>
            <person name="Kim Y."/>
        </authorList>
    </citation>
    <scope>NUCLEOTIDE SEQUENCE</scope>
    <source>
        <strain evidence="2">KACC 23699</strain>
    </source>
</reference>
<name>A0AAU7JUS1_9MICO</name>
<dbReference type="InterPro" id="IPR029039">
    <property type="entry name" value="Flavoprotein-like_sf"/>
</dbReference>
<gene>
    <name evidence="2" type="ORF">ABEG17_18870</name>
</gene>
<dbReference type="GO" id="GO:0009055">
    <property type="term" value="F:electron transfer activity"/>
    <property type="evidence" value="ECO:0007669"/>
    <property type="project" value="InterPro"/>
</dbReference>
<dbReference type="Gene3D" id="3.40.50.360">
    <property type="match status" value="1"/>
</dbReference>
<evidence type="ECO:0000259" key="1">
    <source>
        <dbReference type="PROSITE" id="PS50902"/>
    </source>
</evidence>
<organism evidence="2">
    <name type="scientific">Pedococcus sp. KACC 23699</name>
    <dbReference type="NCBI Taxonomy" id="3149228"/>
    <lineage>
        <taxon>Bacteria</taxon>
        <taxon>Bacillati</taxon>
        <taxon>Actinomycetota</taxon>
        <taxon>Actinomycetes</taxon>
        <taxon>Micrococcales</taxon>
        <taxon>Intrasporangiaceae</taxon>
        <taxon>Pedococcus</taxon>
    </lineage>
</organism>
<dbReference type="RefSeq" id="WP_406831039.1">
    <property type="nucleotide sequence ID" value="NZ_CP157483.1"/>
</dbReference>
<dbReference type="InterPro" id="IPR001226">
    <property type="entry name" value="Flavodoxin_CS"/>
</dbReference>
<dbReference type="EMBL" id="CP157483">
    <property type="protein sequence ID" value="XBO43599.1"/>
    <property type="molecule type" value="Genomic_DNA"/>
</dbReference>
<evidence type="ECO:0000313" key="2">
    <source>
        <dbReference type="EMBL" id="XBO43599.1"/>
    </source>
</evidence>
<protein>
    <submittedName>
        <fullName evidence="2">Flavodoxin domain-containing protein</fullName>
    </submittedName>
</protein>
<accession>A0AAU7JUS1</accession>
<dbReference type="AlphaFoldDB" id="A0AAU7JUS1"/>
<dbReference type="InterPro" id="IPR008254">
    <property type="entry name" value="Flavodoxin/NO_synth"/>
</dbReference>
<feature type="domain" description="Flavodoxin-like" evidence="1">
    <location>
        <begin position="6"/>
        <end position="166"/>
    </location>
</feature>
<dbReference type="GO" id="GO:0010181">
    <property type="term" value="F:FMN binding"/>
    <property type="evidence" value="ECO:0007669"/>
    <property type="project" value="InterPro"/>
</dbReference>
<dbReference type="PROSITE" id="PS50902">
    <property type="entry name" value="FLAVODOXIN_LIKE"/>
    <property type="match status" value="1"/>
</dbReference>
<dbReference type="SUPFAM" id="SSF52218">
    <property type="entry name" value="Flavoproteins"/>
    <property type="match status" value="1"/>
</dbReference>
<dbReference type="Pfam" id="PF00258">
    <property type="entry name" value="Flavodoxin_1"/>
    <property type="match status" value="1"/>
</dbReference>